<reference evidence="1" key="1">
    <citation type="submission" date="2020-09" db="EMBL/GenBank/DDBJ databases">
        <title>Nocardioides sp. strain MJB4 16S ribosomal RNA gene Genome sequencing and assembly.</title>
        <authorList>
            <person name="Kim I."/>
        </authorList>
    </citation>
    <scope>NUCLEOTIDE SEQUENCE</scope>
    <source>
        <strain evidence="1">MJB4</strain>
    </source>
</reference>
<accession>A0A927Q0R0</accession>
<comment type="caution">
    <text evidence="1">The sequence shown here is derived from an EMBL/GenBank/DDBJ whole genome shotgun (WGS) entry which is preliminary data.</text>
</comment>
<gene>
    <name evidence="1" type="ORF">IE331_00215</name>
</gene>
<dbReference type="RefSeq" id="WP_192139363.1">
    <property type="nucleotide sequence ID" value="NZ_JACYXZ010000001.1"/>
</dbReference>
<organism evidence="1 2">
    <name type="scientific">Nocardioides donggukensis</name>
    <dbReference type="NCBI Taxonomy" id="2774019"/>
    <lineage>
        <taxon>Bacteria</taxon>
        <taxon>Bacillati</taxon>
        <taxon>Actinomycetota</taxon>
        <taxon>Actinomycetes</taxon>
        <taxon>Propionibacteriales</taxon>
        <taxon>Nocardioidaceae</taxon>
        <taxon>Nocardioides</taxon>
    </lineage>
</organism>
<dbReference type="EMBL" id="JACYXZ010000001">
    <property type="protein sequence ID" value="MBD8868036.1"/>
    <property type="molecule type" value="Genomic_DNA"/>
</dbReference>
<keyword evidence="2" id="KW-1185">Reference proteome</keyword>
<name>A0A927Q0R0_9ACTN</name>
<protein>
    <submittedName>
        <fullName evidence="1">Uncharacterized protein</fullName>
    </submittedName>
</protein>
<dbReference type="Proteomes" id="UP000616839">
    <property type="component" value="Unassembled WGS sequence"/>
</dbReference>
<proteinExistence type="predicted"/>
<evidence type="ECO:0000313" key="1">
    <source>
        <dbReference type="EMBL" id="MBD8868036.1"/>
    </source>
</evidence>
<evidence type="ECO:0000313" key="2">
    <source>
        <dbReference type="Proteomes" id="UP000616839"/>
    </source>
</evidence>
<sequence length="295" mass="32544">MRTGQQQFGKYVREISVGEHRAIHHPDTETTGQRSDAIVRDPVGPEKYVLARSIRKVVPGSVSIAQLHTGGHMFSRCSQFAIDDMQTSAAIHYDVDLLDAPQPMGQKRTPDNVICLHTKRPSRGEDESLEQKASFSVLDRTAFPYSGGGGLELDSPWRSCDRPACGTIDLGFDRRRPHLNVELFVPPRDREQVGCRVALHDPGVEIERCIDTVIIYATPTLSRVAYDECGVVATDCRQVGSRGHDPGSTGATDEPVIRSLTHPSFDYPSYRSKRGITQPSCLDVSVGYTIGEEPQ</sequence>
<dbReference type="AlphaFoldDB" id="A0A927Q0R0"/>